<protein>
    <submittedName>
        <fullName evidence="10">Lipid II flippase MurJ</fullName>
    </submittedName>
</protein>
<feature type="compositionally biased region" description="Basic and acidic residues" evidence="8">
    <location>
        <begin position="639"/>
        <end position="649"/>
    </location>
</feature>
<feature type="transmembrane region" description="Helical" evidence="9">
    <location>
        <begin position="157"/>
        <end position="180"/>
    </location>
</feature>
<dbReference type="EMBL" id="JAAIIG010000016">
    <property type="protein sequence ID" value="NMM99241.1"/>
    <property type="molecule type" value="Genomic_DNA"/>
</dbReference>
<evidence type="ECO:0000256" key="7">
    <source>
        <dbReference type="ARBA" id="ARBA00023136"/>
    </source>
</evidence>
<keyword evidence="4" id="KW-0133">Cell shape</keyword>
<evidence type="ECO:0000256" key="4">
    <source>
        <dbReference type="ARBA" id="ARBA00022960"/>
    </source>
</evidence>
<evidence type="ECO:0000256" key="2">
    <source>
        <dbReference type="ARBA" id="ARBA00022475"/>
    </source>
</evidence>
<dbReference type="GO" id="GO:0034204">
    <property type="term" value="P:lipid translocation"/>
    <property type="evidence" value="ECO:0007669"/>
    <property type="project" value="TreeGrafter"/>
</dbReference>
<dbReference type="GO" id="GO:0009252">
    <property type="term" value="P:peptidoglycan biosynthetic process"/>
    <property type="evidence" value="ECO:0007669"/>
    <property type="project" value="UniProtKB-KW"/>
</dbReference>
<feature type="transmembrane region" description="Helical" evidence="9">
    <location>
        <begin position="466"/>
        <end position="488"/>
    </location>
</feature>
<feature type="transmembrane region" description="Helical" evidence="9">
    <location>
        <begin position="200"/>
        <end position="221"/>
    </location>
</feature>
<dbReference type="Pfam" id="PF03023">
    <property type="entry name" value="MurJ"/>
    <property type="match status" value="1"/>
</dbReference>
<feature type="compositionally biased region" description="Polar residues" evidence="8">
    <location>
        <begin position="1120"/>
        <end position="1131"/>
    </location>
</feature>
<keyword evidence="6 9" id="KW-1133">Transmembrane helix</keyword>
<evidence type="ECO:0000256" key="6">
    <source>
        <dbReference type="ARBA" id="ARBA00022989"/>
    </source>
</evidence>
<feature type="transmembrane region" description="Helical" evidence="9">
    <location>
        <begin position="121"/>
        <end position="145"/>
    </location>
</feature>
<keyword evidence="3 9" id="KW-0812">Transmembrane</keyword>
<dbReference type="PANTHER" id="PTHR47019">
    <property type="entry name" value="LIPID II FLIPPASE MURJ"/>
    <property type="match status" value="1"/>
</dbReference>
<feature type="region of interest" description="Disordered" evidence="8">
    <location>
        <begin position="1063"/>
        <end position="1083"/>
    </location>
</feature>
<feature type="transmembrane region" description="Helical" evidence="9">
    <location>
        <begin position="84"/>
        <end position="109"/>
    </location>
</feature>
<dbReference type="GO" id="GO:0005886">
    <property type="term" value="C:plasma membrane"/>
    <property type="evidence" value="ECO:0007669"/>
    <property type="project" value="UniProtKB-SubCell"/>
</dbReference>
<keyword evidence="7 9" id="KW-0472">Membrane</keyword>
<keyword evidence="2" id="KW-1003">Cell membrane</keyword>
<feature type="compositionally biased region" description="Polar residues" evidence="8">
    <location>
        <begin position="625"/>
        <end position="638"/>
    </location>
</feature>
<gene>
    <name evidence="10" type="ORF">G1C97_2199</name>
</gene>
<keyword evidence="11" id="KW-1185">Reference proteome</keyword>
<feature type="compositionally biased region" description="Polar residues" evidence="8">
    <location>
        <begin position="604"/>
        <end position="616"/>
    </location>
</feature>
<evidence type="ECO:0000256" key="9">
    <source>
        <dbReference type="SAM" id="Phobius"/>
    </source>
</evidence>
<dbReference type="InterPro" id="IPR004268">
    <property type="entry name" value="MurJ"/>
</dbReference>
<keyword evidence="5" id="KW-0573">Peptidoglycan synthesis</keyword>
<evidence type="ECO:0000256" key="5">
    <source>
        <dbReference type="ARBA" id="ARBA00022984"/>
    </source>
</evidence>
<comment type="caution">
    <text evidence="10">The sequence shown here is derived from an EMBL/GenBank/DDBJ whole genome shotgun (WGS) entry which is preliminary data.</text>
</comment>
<name>A0A7Y0HXC6_9BIFI</name>
<dbReference type="GO" id="GO:0008360">
    <property type="term" value="P:regulation of cell shape"/>
    <property type="evidence" value="ECO:0007669"/>
    <property type="project" value="UniProtKB-KW"/>
</dbReference>
<feature type="compositionally biased region" description="Basic and acidic residues" evidence="8">
    <location>
        <begin position="1184"/>
        <end position="1193"/>
    </location>
</feature>
<evidence type="ECO:0000256" key="3">
    <source>
        <dbReference type="ARBA" id="ARBA00022692"/>
    </source>
</evidence>
<feature type="compositionally biased region" description="Low complexity" evidence="8">
    <location>
        <begin position="586"/>
        <end position="602"/>
    </location>
</feature>
<dbReference type="InterPro" id="IPR051050">
    <property type="entry name" value="Lipid_II_flippase_MurJ/MviN"/>
</dbReference>
<dbReference type="CDD" id="cd13123">
    <property type="entry name" value="MATE_MurJ_like"/>
    <property type="match status" value="1"/>
</dbReference>
<feature type="transmembrane region" description="Helical" evidence="9">
    <location>
        <begin position="403"/>
        <end position="425"/>
    </location>
</feature>
<accession>A0A7Y0HXC6</accession>
<comment type="subcellular location">
    <subcellularLocation>
        <location evidence="1">Cell membrane</location>
        <topology evidence="1">Multi-pass membrane protein</topology>
    </subcellularLocation>
</comment>
<feature type="region of interest" description="Disordered" evidence="8">
    <location>
        <begin position="586"/>
        <end position="649"/>
    </location>
</feature>
<dbReference type="GO" id="GO:0015648">
    <property type="term" value="F:lipid-linked peptidoglycan transporter activity"/>
    <property type="evidence" value="ECO:0007669"/>
    <property type="project" value="TreeGrafter"/>
</dbReference>
<feature type="transmembrane region" description="Helical" evidence="9">
    <location>
        <begin position="291"/>
        <end position="312"/>
    </location>
</feature>
<sequence length="1333" mass="141305">MSSSVGRNSLIMASGTAASRITGQLRTILLAAAIGTTGLAANAYQAGSMIPQSVFTLVSGGIFNAVLVPQIVRTMKEEDAQERLNRLITLAIGLLLAMTLLMTACAPLLTMLYVGGGDHQMMALTTAFTLWCMPQVFFYGLYTVLGQILAARDHFATYAWSSTGANVISCAGFTAFIMLFGKANEQPLDFWTADKIALTAGTWTLGVAFQALILFVPLARLGFKYRPSFGLSGFGLKAMGPVALGSLGVVISSELCGIVLSRVTTMAPQYAHELTGASLFTVAGNATYQNAYTLFILPYSLIAVSVSTAIFPKISRAVANNDLDEARHDLGSALSNVGLLLTFFGTAMVVFPEPIIRALLPSVSMNETMLIAYALVALAIGTPMGAAFLLIQRTFYAFEDGLHPFLSALVQYTITAVLIVGGTTMLPPEHWVTWSTCAVTISSMVALPVMVAMLRKRFGGYLGGRAVALTYGKALAAAVVAGAVTWLVKQPLTVLFGVRIQPVGGHMSWFSAIGICVVLTVVLSVVYVAMLWVLRTPELKAFMRSLRARFGRNGEAGDGAAASAESASDAAAATDVRDIAKPESLPADAAADSGSAGPTDSAKPNASSALSISSPRTMRKASPTDRMSTLRFNTTNNRTESDEPMKPHLGDTILNRYTLVSSLREEPGLEAWKANDRVLARDCQLFIISDRGAFAAVNELAGQITANKPNRVSPVLKYRMESGVMLIIMPLDEGQSLTEYFGDAGKPLSYSAMHSILGECTDVMRSTLASASSLAINTDTVRVTTSGVQIADAPCTPMIVDTCGVTAQDSPERHAIRQLAALLYAMLTHAPVRAGQTFDLAQLPADTPGEFRVICKRGLELSESDEHTLPMATLVELEALLGDWKPLNELDGADIALSSIEGRSSIGTAALKPVEPAHIVAMPSTLVDRTQLPELSIGAAGAAAGIAGAAGVAGGAVPLPEGKQDARRLFDFNLSDAWQHENLSGEDTGDWYNEMNPAPTGGPGDNSRLTVPIAVGGLSDTTVGETTSRIPVFDASGREVMPGEESLRALEEEQARIAEVSAVPPSFEPKETTGNTRADNKLPDEHLLGTFTTKAVAIVVALVLVIAAAFWAVHAFQSSGVNPADPQSNTAEGEWPDIDANDVPFGSNTSGTSGDETDSTSSDTSTDSSSSSTKSESTDTSTSTDKDQSKSDQTDTSESQKSTSKKKTTADKDAKAVPTPRHVNNTAYTIASANFLTNPGGQQGYAYHLHLDQAHDVYRMTVTIRTSGGTGYIRANTTEDPTKGEQVAKFTFAEGGTTEVKFDKTINTQDLILWVPVDSLPQNQLYIQKVEVF</sequence>
<dbReference type="RefSeq" id="WP_169241800.1">
    <property type="nucleotide sequence ID" value="NZ_JAAIIG010000016.1"/>
</dbReference>
<feature type="transmembrane region" description="Helical" evidence="9">
    <location>
        <begin position="1095"/>
        <end position="1113"/>
    </location>
</feature>
<dbReference type="PANTHER" id="PTHR47019:SF1">
    <property type="entry name" value="LIPID II FLIPPASE MURJ"/>
    <property type="match status" value="1"/>
</dbReference>
<evidence type="ECO:0000256" key="1">
    <source>
        <dbReference type="ARBA" id="ARBA00004651"/>
    </source>
</evidence>
<feature type="transmembrane region" description="Helical" evidence="9">
    <location>
        <begin position="333"/>
        <end position="351"/>
    </location>
</feature>
<feature type="compositionally biased region" description="Low complexity" evidence="8">
    <location>
        <begin position="1149"/>
        <end position="1183"/>
    </location>
</feature>
<feature type="region of interest" description="Disordered" evidence="8">
    <location>
        <begin position="1120"/>
        <end position="1221"/>
    </location>
</feature>
<feature type="transmembrane region" description="Helical" evidence="9">
    <location>
        <begin position="431"/>
        <end position="454"/>
    </location>
</feature>
<feature type="transmembrane region" description="Helical" evidence="9">
    <location>
        <begin position="508"/>
        <end position="534"/>
    </location>
</feature>
<dbReference type="Proteomes" id="UP000543419">
    <property type="component" value="Unassembled WGS sequence"/>
</dbReference>
<feature type="transmembrane region" description="Helical" evidence="9">
    <location>
        <begin position="53"/>
        <end position="72"/>
    </location>
</feature>
<organism evidence="10 11">
    <name type="scientific">Bifidobacterium olomucense</name>
    <dbReference type="NCBI Taxonomy" id="2675324"/>
    <lineage>
        <taxon>Bacteria</taxon>
        <taxon>Bacillati</taxon>
        <taxon>Actinomycetota</taxon>
        <taxon>Actinomycetes</taxon>
        <taxon>Bifidobacteriales</taxon>
        <taxon>Bifidobacteriaceae</taxon>
        <taxon>Bifidobacterium</taxon>
    </lineage>
</organism>
<evidence type="ECO:0000256" key="8">
    <source>
        <dbReference type="SAM" id="MobiDB-lite"/>
    </source>
</evidence>
<feature type="transmembrane region" description="Helical" evidence="9">
    <location>
        <begin position="371"/>
        <end position="391"/>
    </location>
</feature>
<proteinExistence type="predicted"/>
<evidence type="ECO:0000313" key="10">
    <source>
        <dbReference type="EMBL" id="NMM99241.1"/>
    </source>
</evidence>
<reference evidence="10 11" key="1">
    <citation type="submission" date="2020-02" db="EMBL/GenBank/DDBJ databases">
        <title>Characterization of phylogenetic diversity of novel bifidobacterial species isolated in Czech ZOOs.</title>
        <authorList>
            <person name="Lugli G.A."/>
            <person name="Vera N.B."/>
            <person name="Ventura M."/>
        </authorList>
    </citation>
    <scope>NUCLEOTIDE SEQUENCE [LARGE SCALE GENOMIC DNA]</scope>
    <source>
        <strain evidence="10 11">DSM 109959</strain>
    </source>
</reference>
<evidence type="ECO:0000313" key="11">
    <source>
        <dbReference type="Proteomes" id="UP000543419"/>
    </source>
</evidence>